<dbReference type="Proteomes" id="UP000183063">
    <property type="component" value="Unassembled WGS sequence"/>
</dbReference>
<evidence type="ECO:0000313" key="4">
    <source>
        <dbReference type="Proteomes" id="UP000183063"/>
    </source>
</evidence>
<dbReference type="InterPro" id="IPR014710">
    <property type="entry name" value="RmlC-like_jellyroll"/>
</dbReference>
<dbReference type="OrthoDB" id="9793147at2"/>
<dbReference type="Gene3D" id="2.60.120.10">
    <property type="entry name" value="Jelly Rolls"/>
    <property type="match status" value="1"/>
</dbReference>
<reference evidence="2" key="3">
    <citation type="submission" date="2016-10" db="EMBL/GenBank/DDBJ databases">
        <authorList>
            <person name="de Groot N.N."/>
        </authorList>
    </citation>
    <scope>NUCLEOTIDE SEQUENCE [LARGE SCALE GENOMIC DNA]</scope>
    <source>
        <strain evidence="2">CCBAU85039</strain>
    </source>
</reference>
<keyword evidence="5" id="KW-1185">Reference proteome</keyword>
<accession>A0A1H8THX8</accession>
<evidence type="ECO:0000313" key="2">
    <source>
        <dbReference type="EMBL" id="SEI15185.1"/>
    </source>
</evidence>
<evidence type="ECO:0008006" key="6">
    <source>
        <dbReference type="Google" id="ProtNLM"/>
    </source>
</evidence>
<organism evidence="2 4">
    <name type="scientific">Rhizobium tibeticum</name>
    <dbReference type="NCBI Taxonomy" id="501024"/>
    <lineage>
        <taxon>Bacteria</taxon>
        <taxon>Pseudomonadati</taxon>
        <taxon>Pseudomonadota</taxon>
        <taxon>Alphaproteobacteria</taxon>
        <taxon>Hyphomicrobiales</taxon>
        <taxon>Rhizobiaceae</taxon>
        <taxon>Rhizobium/Agrobacterium group</taxon>
        <taxon>Rhizobium</taxon>
    </lineage>
</organism>
<proteinExistence type="predicted"/>
<dbReference type="AlphaFoldDB" id="A0A1H8THX8"/>
<name>A0A1H8THX8_9HYPH</name>
<dbReference type="Proteomes" id="UP000198939">
    <property type="component" value="Unassembled WGS sequence"/>
</dbReference>
<dbReference type="SUPFAM" id="SSF51182">
    <property type="entry name" value="RmlC-like cupins"/>
    <property type="match status" value="1"/>
</dbReference>
<sequence length="130" mass="14656">MTSQKEHKEFHSVDMDDEGWHSPPGYPLEIEQKILAGSLDENHMTGNRTRLLRFKPGAYTTMPFVHDYWEEVYLISGDLVVGGADDAQRASSFSSNTYACRPPGVYHGPFRSETGCLLLEFHYYSGPPAL</sequence>
<feature type="region of interest" description="Disordered" evidence="1">
    <location>
        <begin position="1"/>
        <end position="24"/>
    </location>
</feature>
<evidence type="ECO:0000313" key="3">
    <source>
        <dbReference type="EMBL" id="SEO90719.1"/>
    </source>
</evidence>
<evidence type="ECO:0000313" key="5">
    <source>
        <dbReference type="Proteomes" id="UP000198939"/>
    </source>
</evidence>
<dbReference type="RefSeq" id="WP_072379822.1">
    <property type="nucleotide sequence ID" value="NZ_FNXB01000038.1"/>
</dbReference>
<dbReference type="EMBL" id="FNXB01000038">
    <property type="protein sequence ID" value="SEI15185.1"/>
    <property type="molecule type" value="Genomic_DNA"/>
</dbReference>
<reference evidence="3 5" key="1">
    <citation type="submission" date="2016-10" db="EMBL/GenBank/DDBJ databases">
        <authorList>
            <person name="Varghese N."/>
            <person name="Submissions S."/>
        </authorList>
    </citation>
    <scope>NUCLEOTIDE SEQUENCE [LARGE SCALE GENOMIC DNA]</scope>
    <source>
        <strain evidence="3 5">CGMCC 1.7071</strain>
    </source>
</reference>
<reference evidence="4" key="2">
    <citation type="submission" date="2016-10" db="EMBL/GenBank/DDBJ databases">
        <authorList>
            <person name="Wibberg D."/>
        </authorList>
    </citation>
    <scope>NUCLEOTIDE SEQUENCE [LARGE SCALE GENOMIC DNA]</scope>
</reference>
<evidence type="ECO:0000256" key="1">
    <source>
        <dbReference type="SAM" id="MobiDB-lite"/>
    </source>
</evidence>
<gene>
    <name evidence="2" type="ORF">RTCCBAU85039_5215</name>
    <name evidence="3" type="ORF">SAMN05216228_102910</name>
</gene>
<dbReference type="EMBL" id="FOCV01000029">
    <property type="protein sequence ID" value="SEO90719.1"/>
    <property type="molecule type" value="Genomic_DNA"/>
</dbReference>
<dbReference type="STRING" id="501024.RTCCBAU85039_5215"/>
<dbReference type="InterPro" id="IPR011051">
    <property type="entry name" value="RmlC_Cupin_sf"/>
</dbReference>
<protein>
    <recommendedName>
        <fullName evidence="6">ChrR Cupin-like domain protein</fullName>
    </recommendedName>
</protein>
<feature type="compositionally biased region" description="Basic and acidic residues" evidence="1">
    <location>
        <begin position="1"/>
        <end position="20"/>
    </location>
</feature>